<accession>A0A0E9XAK7</accession>
<evidence type="ECO:0000313" key="2">
    <source>
        <dbReference type="EMBL" id="JAH98855.1"/>
    </source>
</evidence>
<dbReference type="EMBL" id="GBXM01009722">
    <property type="protein sequence ID" value="JAH98855.1"/>
    <property type="molecule type" value="Transcribed_RNA"/>
</dbReference>
<reference evidence="2" key="2">
    <citation type="journal article" date="2015" name="Fish Shellfish Immunol.">
        <title>Early steps in the European eel (Anguilla anguilla)-Vibrio vulnificus interaction in the gills: Role of the RtxA13 toxin.</title>
        <authorList>
            <person name="Callol A."/>
            <person name="Pajuelo D."/>
            <person name="Ebbesson L."/>
            <person name="Teles M."/>
            <person name="MacKenzie S."/>
            <person name="Amaro C."/>
        </authorList>
    </citation>
    <scope>NUCLEOTIDE SEQUENCE</scope>
</reference>
<keyword evidence="1" id="KW-1133">Transmembrane helix</keyword>
<keyword evidence="1" id="KW-0812">Transmembrane</keyword>
<protein>
    <submittedName>
        <fullName evidence="2">Uncharacterized protein</fullName>
    </submittedName>
</protein>
<reference evidence="2" key="1">
    <citation type="submission" date="2014-11" db="EMBL/GenBank/DDBJ databases">
        <authorList>
            <person name="Amaro Gonzalez C."/>
        </authorList>
    </citation>
    <scope>NUCLEOTIDE SEQUENCE</scope>
</reference>
<evidence type="ECO:0000256" key="1">
    <source>
        <dbReference type="SAM" id="Phobius"/>
    </source>
</evidence>
<proteinExistence type="predicted"/>
<name>A0A0E9XAK7_ANGAN</name>
<keyword evidence="1" id="KW-0472">Membrane</keyword>
<feature type="transmembrane region" description="Helical" evidence="1">
    <location>
        <begin position="16"/>
        <end position="35"/>
    </location>
</feature>
<dbReference type="AlphaFoldDB" id="A0A0E9XAK7"/>
<sequence length="51" mass="5716">MENDNLILYLRLKEKLLFLKNCVILIACVLVGLGVGETRKCINAKPFLKGP</sequence>
<organism evidence="2">
    <name type="scientific">Anguilla anguilla</name>
    <name type="common">European freshwater eel</name>
    <name type="synonym">Muraena anguilla</name>
    <dbReference type="NCBI Taxonomy" id="7936"/>
    <lineage>
        <taxon>Eukaryota</taxon>
        <taxon>Metazoa</taxon>
        <taxon>Chordata</taxon>
        <taxon>Craniata</taxon>
        <taxon>Vertebrata</taxon>
        <taxon>Euteleostomi</taxon>
        <taxon>Actinopterygii</taxon>
        <taxon>Neopterygii</taxon>
        <taxon>Teleostei</taxon>
        <taxon>Anguilliformes</taxon>
        <taxon>Anguillidae</taxon>
        <taxon>Anguilla</taxon>
    </lineage>
</organism>